<dbReference type="Pfam" id="PF10613">
    <property type="entry name" value="Lig_chan-Glu_bd"/>
    <property type="match status" value="1"/>
</dbReference>
<feature type="domain" description="Ionotropic glutamate receptor L-glutamate and glycine-binding" evidence="15">
    <location>
        <begin position="46"/>
        <end position="112"/>
    </location>
</feature>
<comment type="caution">
    <text evidence="16">The sequence shown here is derived from an EMBL/GenBank/DDBJ whole genome shotgun (WGS) entry which is preliminary data.</text>
</comment>
<evidence type="ECO:0000256" key="5">
    <source>
        <dbReference type="ARBA" id="ARBA00022692"/>
    </source>
</evidence>
<keyword evidence="10" id="KW-0325">Glycoprotein</keyword>
<evidence type="ECO:0000256" key="10">
    <source>
        <dbReference type="ARBA" id="ARBA00023180"/>
    </source>
</evidence>
<keyword evidence="12" id="KW-0407">Ion channel</keyword>
<keyword evidence="8 13" id="KW-0472">Membrane</keyword>
<dbReference type="SUPFAM" id="SSF53850">
    <property type="entry name" value="Periplasmic binding protein-like II"/>
    <property type="match status" value="1"/>
</dbReference>
<evidence type="ECO:0000256" key="3">
    <source>
        <dbReference type="ARBA" id="ARBA00022448"/>
    </source>
</evidence>
<organism evidence="16 17">
    <name type="scientific">Danaus chrysippus</name>
    <name type="common">African queen</name>
    <dbReference type="NCBI Taxonomy" id="151541"/>
    <lineage>
        <taxon>Eukaryota</taxon>
        <taxon>Metazoa</taxon>
        <taxon>Ecdysozoa</taxon>
        <taxon>Arthropoda</taxon>
        <taxon>Hexapoda</taxon>
        <taxon>Insecta</taxon>
        <taxon>Pterygota</taxon>
        <taxon>Neoptera</taxon>
        <taxon>Endopterygota</taxon>
        <taxon>Lepidoptera</taxon>
        <taxon>Glossata</taxon>
        <taxon>Ditrysia</taxon>
        <taxon>Papilionoidea</taxon>
        <taxon>Nymphalidae</taxon>
        <taxon>Danainae</taxon>
        <taxon>Danaini</taxon>
        <taxon>Danaina</taxon>
        <taxon>Danaus</taxon>
        <taxon>Anosia</taxon>
    </lineage>
</organism>
<feature type="transmembrane region" description="Helical" evidence="13">
    <location>
        <begin position="172"/>
        <end position="189"/>
    </location>
</feature>
<keyword evidence="7" id="KW-0406">Ion transport</keyword>
<evidence type="ECO:0000259" key="14">
    <source>
        <dbReference type="Pfam" id="PF00060"/>
    </source>
</evidence>
<dbReference type="OrthoDB" id="6424337at2759"/>
<dbReference type="EMBL" id="CAKASE010000050">
    <property type="protein sequence ID" value="CAG9564207.1"/>
    <property type="molecule type" value="Genomic_DNA"/>
</dbReference>
<evidence type="ECO:0000256" key="6">
    <source>
        <dbReference type="ARBA" id="ARBA00022989"/>
    </source>
</evidence>
<dbReference type="GO" id="GO:0050906">
    <property type="term" value="P:detection of stimulus involved in sensory perception"/>
    <property type="evidence" value="ECO:0007669"/>
    <property type="project" value="UniProtKB-ARBA"/>
</dbReference>
<evidence type="ECO:0000256" key="12">
    <source>
        <dbReference type="ARBA" id="ARBA00023303"/>
    </source>
</evidence>
<accession>A0A8J2QJA9</accession>
<evidence type="ECO:0000313" key="17">
    <source>
        <dbReference type="Proteomes" id="UP000789524"/>
    </source>
</evidence>
<dbReference type="GO" id="GO:0015276">
    <property type="term" value="F:ligand-gated monoatomic ion channel activity"/>
    <property type="evidence" value="ECO:0007669"/>
    <property type="project" value="InterPro"/>
</dbReference>
<comment type="subcellular location">
    <subcellularLocation>
        <location evidence="1">Cell membrane</location>
        <topology evidence="1">Multi-pass membrane protein</topology>
    </subcellularLocation>
</comment>
<proteinExistence type="inferred from homology"/>
<evidence type="ECO:0000256" key="11">
    <source>
        <dbReference type="ARBA" id="ARBA00023286"/>
    </source>
</evidence>
<dbReference type="InterPro" id="IPR001320">
    <property type="entry name" value="Iontro_rcpt_C"/>
</dbReference>
<evidence type="ECO:0000256" key="2">
    <source>
        <dbReference type="ARBA" id="ARBA00008685"/>
    </source>
</evidence>
<sequence length="426" mass="48802">MDLSGVVLKCVVVVLDPVVNQTFEQYLDNTKPGIVDSLHKLKFYVLMKYLEDLCKFRYKLQRTNSWGYLRNGSFDGMVGALQRHEADIGGTPIFYRPDRAKFIDYTTPTWQSRPCFILRHPKYPGGFYSIYTRPLTTTVWYSIIGLVILAGTMLCVMLKLNLLKEPGDDEDSSTSMAFLFIFSALSQQGTTVIRGATSIKVLTFVTFVFSLTLYQYYNATVVSTLLREAPITIKTLKDLLNSNLKAGVEDVLYNKDYFKRTTDPVALEIYHQKIVNSHHYNFFTPEYGMVLVKRGDFAFHVDSVTAYRIMRKTFSEREICDAHEIQLFPPQNMVAALPKNSPYKEHVTIGIRKIYEAGLMHRLKSVWDEPKPPCVRTPDASIFSVNIREFSMALVLLAFGIALSVAILIGEIIFYRTNIKRIEFRL</sequence>
<evidence type="ECO:0000256" key="7">
    <source>
        <dbReference type="ARBA" id="ARBA00023065"/>
    </source>
</evidence>
<keyword evidence="4" id="KW-1003">Cell membrane</keyword>
<feature type="transmembrane region" description="Helical" evidence="13">
    <location>
        <begin position="139"/>
        <end position="160"/>
    </location>
</feature>
<keyword evidence="3" id="KW-0813">Transport</keyword>
<keyword evidence="6 13" id="KW-1133">Transmembrane helix</keyword>
<dbReference type="InterPro" id="IPR019594">
    <property type="entry name" value="Glu/Gly-bd"/>
</dbReference>
<evidence type="ECO:0000256" key="8">
    <source>
        <dbReference type="ARBA" id="ARBA00023136"/>
    </source>
</evidence>
<dbReference type="AlphaFoldDB" id="A0A8J2QJA9"/>
<dbReference type="InterPro" id="IPR052192">
    <property type="entry name" value="Insect_Ionotropic_Sensory_Rcpt"/>
</dbReference>
<evidence type="ECO:0000259" key="15">
    <source>
        <dbReference type="Pfam" id="PF10613"/>
    </source>
</evidence>
<keyword evidence="11" id="KW-1071">Ligand-gated ion channel</keyword>
<evidence type="ECO:0000256" key="9">
    <source>
        <dbReference type="ARBA" id="ARBA00023170"/>
    </source>
</evidence>
<evidence type="ECO:0000256" key="4">
    <source>
        <dbReference type="ARBA" id="ARBA00022475"/>
    </source>
</evidence>
<gene>
    <name evidence="16" type="ORF">DCHRY22_LOCUS5226</name>
</gene>
<keyword evidence="17" id="KW-1185">Reference proteome</keyword>
<dbReference type="Proteomes" id="UP000789524">
    <property type="component" value="Unassembled WGS sequence"/>
</dbReference>
<feature type="domain" description="Ionotropic glutamate receptor C-terminal" evidence="14">
    <location>
        <begin position="137"/>
        <end position="400"/>
    </location>
</feature>
<dbReference type="PANTHER" id="PTHR42643:SF30">
    <property type="entry name" value="IONOTROPIC RECEPTOR 40A-RELATED"/>
    <property type="match status" value="1"/>
</dbReference>
<comment type="similarity">
    <text evidence="2">Belongs to the glutamate-gated ion channel (TC 1.A.10.1) family.</text>
</comment>
<dbReference type="PANTHER" id="PTHR42643">
    <property type="entry name" value="IONOTROPIC RECEPTOR 20A-RELATED"/>
    <property type="match status" value="1"/>
</dbReference>
<dbReference type="Gene3D" id="1.10.287.70">
    <property type="match status" value="1"/>
</dbReference>
<reference evidence="16" key="1">
    <citation type="submission" date="2021-09" db="EMBL/GenBank/DDBJ databases">
        <authorList>
            <person name="Martin H S."/>
        </authorList>
    </citation>
    <scope>NUCLEOTIDE SEQUENCE</scope>
</reference>
<evidence type="ECO:0000256" key="13">
    <source>
        <dbReference type="SAM" id="Phobius"/>
    </source>
</evidence>
<evidence type="ECO:0000313" key="16">
    <source>
        <dbReference type="EMBL" id="CAG9564207.1"/>
    </source>
</evidence>
<name>A0A8J2QJA9_9NEOP</name>
<dbReference type="Gene3D" id="3.40.190.10">
    <property type="entry name" value="Periplasmic binding protein-like II"/>
    <property type="match status" value="1"/>
</dbReference>
<dbReference type="Pfam" id="PF00060">
    <property type="entry name" value="Lig_chan"/>
    <property type="match status" value="1"/>
</dbReference>
<protein>
    <submittedName>
        <fullName evidence="16">(African queen) hypothetical protein</fullName>
    </submittedName>
</protein>
<evidence type="ECO:0000256" key="1">
    <source>
        <dbReference type="ARBA" id="ARBA00004651"/>
    </source>
</evidence>
<keyword evidence="5 13" id="KW-0812">Transmembrane</keyword>
<dbReference type="GO" id="GO:0005886">
    <property type="term" value="C:plasma membrane"/>
    <property type="evidence" value="ECO:0007669"/>
    <property type="project" value="UniProtKB-SubCell"/>
</dbReference>
<keyword evidence="9" id="KW-0675">Receptor</keyword>
<feature type="transmembrane region" description="Helical" evidence="13">
    <location>
        <begin position="201"/>
        <end position="217"/>
    </location>
</feature>
<feature type="transmembrane region" description="Helical" evidence="13">
    <location>
        <begin position="390"/>
        <end position="415"/>
    </location>
</feature>